<protein>
    <submittedName>
        <fullName evidence="3">Response regulator</fullName>
    </submittedName>
</protein>
<keyword evidence="1" id="KW-0597">Phosphoprotein</keyword>
<dbReference type="PANTHER" id="PTHR43228:SF1">
    <property type="entry name" value="TWO-COMPONENT RESPONSE REGULATOR ARR22"/>
    <property type="match status" value="1"/>
</dbReference>
<feature type="domain" description="Response regulatory" evidence="2">
    <location>
        <begin position="6"/>
        <end position="121"/>
    </location>
</feature>
<evidence type="ECO:0000259" key="2">
    <source>
        <dbReference type="PROSITE" id="PS50110"/>
    </source>
</evidence>
<dbReference type="EMBL" id="JBIACK010000002">
    <property type="protein sequence ID" value="MFE8700153.1"/>
    <property type="molecule type" value="Genomic_DNA"/>
</dbReference>
<gene>
    <name evidence="3" type="ORF">ACFYKX_06000</name>
</gene>
<dbReference type="PANTHER" id="PTHR43228">
    <property type="entry name" value="TWO-COMPONENT RESPONSE REGULATOR"/>
    <property type="match status" value="1"/>
</dbReference>
<evidence type="ECO:0000313" key="3">
    <source>
        <dbReference type="EMBL" id="MFE8700153.1"/>
    </source>
</evidence>
<dbReference type="Proteomes" id="UP001601059">
    <property type="component" value="Unassembled WGS sequence"/>
</dbReference>
<dbReference type="RefSeq" id="WP_389359084.1">
    <property type="nucleotide sequence ID" value="NZ_JBIACK010000002.1"/>
</dbReference>
<dbReference type="PROSITE" id="PS50110">
    <property type="entry name" value="RESPONSE_REGULATORY"/>
    <property type="match status" value="1"/>
</dbReference>
<dbReference type="InterPro" id="IPR011006">
    <property type="entry name" value="CheY-like_superfamily"/>
</dbReference>
<dbReference type="Pfam" id="PF00072">
    <property type="entry name" value="Response_reg"/>
    <property type="match status" value="1"/>
</dbReference>
<dbReference type="SUPFAM" id="SSF52172">
    <property type="entry name" value="CheY-like"/>
    <property type="match status" value="1"/>
</dbReference>
<dbReference type="SMART" id="SM00448">
    <property type="entry name" value="REC"/>
    <property type="match status" value="1"/>
</dbReference>
<evidence type="ECO:0000256" key="1">
    <source>
        <dbReference type="PROSITE-ProRule" id="PRU00169"/>
    </source>
</evidence>
<keyword evidence="4" id="KW-1185">Reference proteome</keyword>
<organism evidence="3 4">
    <name type="scientific">Cytobacillus spartinae</name>
    <dbReference type="NCBI Taxonomy" id="3299023"/>
    <lineage>
        <taxon>Bacteria</taxon>
        <taxon>Bacillati</taxon>
        <taxon>Bacillota</taxon>
        <taxon>Bacilli</taxon>
        <taxon>Bacillales</taxon>
        <taxon>Bacillaceae</taxon>
        <taxon>Cytobacillus</taxon>
    </lineage>
</organism>
<name>A0ABW6K7H3_9BACI</name>
<feature type="modified residue" description="4-aspartylphosphate" evidence="1">
    <location>
        <position position="56"/>
    </location>
</feature>
<proteinExistence type="predicted"/>
<evidence type="ECO:0000313" key="4">
    <source>
        <dbReference type="Proteomes" id="UP001601059"/>
    </source>
</evidence>
<reference evidence="3 4" key="1">
    <citation type="submission" date="2024-08" db="EMBL/GenBank/DDBJ databases">
        <title>Two novel Cytobacillus novel species.</title>
        <authorList>
            <person name="Liu G."/>
        </authorList>
    </citation>
    <scope>NUCLEOTIDE SEQUENCE [LARGE SCALE GENOMIC DNA]</scope>
    <source>
        <strain evidence="3 4">FJAT-54145</strain>
    </source>
</reference>
<comment type="caution">
    <text evidence="3">The sequence shown here is derived from an EMBL/GenBank/DDBJ whole genome shotgun (WGS) entry which is preliminary data.</text>
</comment>
<accession>A0ABW6K7H3</accession>
<dbReference type="InterPro" id="IPR052048">
    <property type="entry name" value="ST_Response_Regulator"/>
</dbReference>
<dbReference type="Gene3D" id="3.40.50.2300">
    <property type="match status" value="1"/>
</dbReference>
<sequence>MENNLKVLICDDSVLIRKKFRSILEKCKCNDILEAENGVVAVEMAKTHNPDLVFMDIVMPDKDGIEALGEIKEFNRDIKVVMASSAGTKDHLKKALEKGAYDFIQKPISLEAITYLIEKVLVEDKEGRINV</sequence>
<dbReference type="InterPro" id="IPR001789">
    <property type="entry name" value="Sig_transdc_resp-reg_receiver"/>
</dbReference>